<evidence type="ECO:0000256" key="1">
    <source>
        <dbReference type="SAM" id="MobiDB-lite"/>
    </source>
</evidence>
<dbReference type="Proteomes" id="UP000012174">
    <property type="component" value="Unassembled WGS sequence"/>
</dbReference>
<dbReference type="HOGENOM" id="CLU_997581_0_0_1"/>
<gene>
    <name evidence="3" type="ORF">UCREL1_4313</name>
</gene>
<dbReference type="KEGG" id="ela:UCREL1_4313"/>
<protein>
    <submittedName>
        <fullName evidence="3">Uncharacterized protein</fullName>
    </submittedName>
</protein>
<accession>M7SQE6</accession>
<keyword evidence="2" id="KW-0812">Transmembrane</keyword>
<reference evidence="4" key="1">
    <citation type="journal article" date="2013" name="Genome Announc.">
        <title>Draft genome sequence of the grapevine dieback fungus Eutypa lata UCR-EL1.</title>
        <authorList>
            <person name="Blanco-Ulate B."/>
            <person name="Rolshausen P.E."/>
            <person name="Cantu D."/>
        </authorList>
    </citation>
    <scope>NUCLEOTIDE SEQUENCE [LARGE SCALE GENOMIC DNA]</scope>
    <source>
        <strain evidence="4">UCR-EL1</strain>
    </source>
</reference>
<feature type="transmembrane region" description="Helical" evidence="2">
    <location>
        <begin position="220"/>
        <end position="241"/>
    </location>
</feature>
<proteinExistence type="predicted"/>
<organism evidence="3 4">
    <name type="scientific">Eutypa lata (strain UCR-EL1)</name>
    <name type="common">Grapevine dieback disease fungus</name>
    <name type="synonym">Eutypa armeniacae</name>
    <dbReference type="NCBI Taxonomy" id="1287681"/>
    <lineage>
        <taxon>Eukaryota</taxon>
        <taxon>Fungi</taxon>
        <taxon>Dikarya</taxon>
        <taxon>Ascomycota</taxon>
        <taxon>Pezizomycotina</taxon>
        <taxon>Sordariomycetes</taxon>
        <taxon>Xylariomycetidae</taxon>
        <taxon>Xylariales</taxon>
        <taxon>Diatrypaceae</taxon>
        <taxon>Eutypa</taxon>
    </lineage>
</organism>
<keyword evidence="2" id="KW-0472">Membrane</keyword>
<evidence type="ECO:0000256" key="2">
    <source>
        <dbReference type="SAM" id="Phobius"/>
    </source>
</evidence>
<keyword evidence="4" id="KW-1185">Reference proteome</keyword>
<dbReference type="EMBL" id="KB706198">
    <property type="protein sequence ID" value="EMR68664.1"/>
    <property type="molecule type" value="Genomic_DNA"/>
</dbReference>
<dbReference type="AlphaFoldDB" id="M7SQE6"/>
<evidence type="ECO:0000313" key="4">
    <source>
        <dbReference type="Proteomes" id="UP000012174"/>
    </source>
</evidence>
<sequence>MSHLTMQITDLSYPPIHVPSSPFANPPPPPLFPPTNPSTLFAYHSPPPDPPWWTRSPYNPTYRPFGCFTTAQQTTYSNSSNRATARLQPSPPPYFPTKEEIRSAKARTAWVADQQAIPRMEPGPRFPANLMRGGRDAQQGRIYEERKRREAEEREREAERELRRKNGGSGGIVMGALRRQFSSMSGSKGSDGGSDGAAVFPRQGARAKLQRYLAPKVQTAADLLLTLLLIVVSMWILGWLAPDSAEPVLEAGDGEAGADAAPEIAYFLVENYRSWCVVA</sequence>
<feature type="region of interest" description="Disordered" evidence="1">
    <location>
        <begin position="119"/>
        <end position="171"/>
    </location>
</feature>
<name>M7SQE6_EUTLA</name>
<keyword evidence="2" id="KW-1133">Transmembrane helix</keyword>
<evidence type="ECO:0000313" key="3">
    <source>
        <dbReference type="EMBL" id="EMR68664.1"/>
    </source>
</evidence>
<feature type="compositionally biased region" description="Basic and acidic residues" evidence="1">
    <location>
        <begin position="142"/>
        <end position="164"/>
    </location>
</feature>